<organism evidence="1 2">
    <name type="scientific">Pseudocohnilembus persalinus</name>
    <name type="common">Ciliate</name>
    <dbReference type="NCBI Taxonomy" id="266149"/>
    <lineage>
        <taxon>Eukaryota</taxon>
        <taxon>Sar</taxon>
        <taxon>Alveolata</taxon>
        <taxon>Ciliophora</taxon>
        <taxon>Intramacronucleata</taxon>
        <taxon>Oligohymenophorea</taxon>
        <taxon>Scuticociliatia</taxon>
        <taxon>Philasterida</taxon>
        <taxon>Pseudocohnilembidae</taxon>
        <taxon>Pseudocohnilembus</taxon>
    </lineage>
</organism>
<sequence length="171" mass="19483">MMTGGWGGKKESYEKLVSRAKFFQHFWADFNPENPEIMPEVKSLFEREDYLEEAKKICQGQQYLDPMQASILVGIPGQEVGLHYDTPWFYGADRNEFPLWLLVAMRTSGLYDDIAINQVQGVAYLHDWTDTEKMGGAFYFFEKGPIGEMSKVDAKPNRGLIVDGTVMSHGL</sequence>
<evidence type="ECO:0000313" key="1">
    <source>
        <dbReference type="EMBL" id="KRX03621.1"/>
    </source>
</evidence>
<keyword evidence="2" id="KW-1185">Reference proteome</keyword>
<dbReference type="InParanoid" id="A0A0V0QNT2"/>
<dbReference type="EMBL" id="LDAU01000129">
    <property type="protein sequence ID" value="KRX03621.1"/>
    <property type="molecule type" value="Genomic_DNA"/>
</dbReference>
<evidence type="ECO:0000313" key="2">
    <source>
        <dbReference type="Proteomes" id="UP000054937"/>
    </source>
</evidence>
<gene>
    <name evidence="1" type="ORF">PPERSA_04173</name>
</gene>
<dbReference type="AlphaFoldDB" id="A0A0V0QNT2"/>
<proteinExistence type="predicted"/>
<protein>
    <recommendedName>
        <fullName evidence="3">Prolyl 4-hydroxylase alpha subunit Fe(2+) 2OG dioxygenase domain-containing protein</fullName>
    </recommendedName>
</protein>
<name>A0A0V0QNT2_PSEPJ</name>
<dbReference type="OrthoDB" id="436442at2759"/>
<evidence type="ECO:0008006" key="3">
    <source>
        <dbReference type="Google" id="ProtNLM"/>
    </source>
</evidence>
<accession>A0A0V0QNT2</accession>
<dbReference type="Proteomes" id="UP000054937">
    <property type="component" value="Unassembled WGS sequence"/>
</dbReference>
<comment type="caution">
    <text evidence="1">The sequence shown here is derived from an EMBL/GenBank/DDBJ whole genome shotgun (WGS) entry which is preliminary data.</text>
</comment>
<reference evidence="1 2" key="1">
    <citation type="journal article" date="2015" name="Sci. Rep.">
        <title>Genome of the facultative scuticociliatosis pathogen Pseudocohnilembus persalinus provides insight into its virulence through horizontal gene transfer.</title>
        <authorList>
            <person name="Xiong J."/>
            <person name="Wang G."/>
            <person name="Cheng J."/>
            <person name="Tian M."/>
            <person name="Pan X."/>
            <person name="Warren A."/>
            <person name="Jiang C."/>
            <person name="Yuan D."/>
            <person name="Miao W."/>
        </authorList>
    </citation>
    <scope>NUCLEOTIDE SEQUENCE [LARGE SCALE GENOMIC DNA]</scope>
    <source>
        <strain evidence="1">36N120E</strain>
    </source>
</reference>